<evidence type="ECO:0000256" key="4">
    <source>
        <dbReference type="ARBA" id="ARBA00022898"/>
    </source>
</evidence>
<comment type="pathway">
    <text evidence="6">Amine and polyamine biosynthesis; putrescine biosynthesis via L-ornithine pathway; putrescine from L-ornithine: step 1/1.</text>
</comment>
<dbReference type="Pfam" id="PF00278">
    <property type="entry name" value="Orn_DAP_Arg_deC"/>
    <property type="match status" value="1"/>
</dbReference>
<protein>
    <recommendedName>
        <fullName evidence="7">ornithine decarboxylase</fullName>
        <ecNumber evidence="7">4.1.1.17</ecNumber>
    </recommendedName>
</protein>
<dbReference type="Proteomes" id="UP000295124">
    <property type="component" value="Unassembled WGS sequence"/>
</dbReference>
<dbReference type="GO" id="GO:0033387">
    <property type="term" value="P:putrescine biosynthetic process from arginine, via ornithine"/>
    <property type="evidence" value="ECO:0007669"/>
    <property type="project" value="TreeGrafter"/>
</dbReference>
<feature type="active site" description="Proton donor" evidence="9">
    <location>
        <position position="336"/>
    </location>
</feature>
<evidence type="ECO:0000256" key="6">
    <source>
        <dbReference type="ARBA" id="ARBA00034115"/>
    </source>
</evidence>
<dbReference type="OrthoDB" id="9802241at2"/>
<evidence type="ECO:0000256" key="5">
    <source>
        <dbReference type="ARBA" id="ARBA00023239"/>
    </source>
</evidence>
<dbReference type="GO" id="GO:0004586">
    <property type="term" value="F:ornithine decarboxylase activity"/>
    <property type="evidence" value="ECO:0007669"/>
    <property type="project" value="UniProtKB-EC"/>
</dbReference>
<sequence>MTGHLVSDRLRTALENAAEDQIIFDLGGIEDAYGALLAELPGIAIRFAIKSCPVDGVLETLTARGSGFDAAGPQEIAQALATGVAPELVHYGNTVKSDRNIADAYQLGIRDFATDSVPDVVAIAANAPGSRVFCRLGTTGEGALWGLNRKAGCSVRDAIVVLSIARAQGLVPSGLSVHVGSQQMTTAAWQNAFDELAFAMTELADVGIHLDRINLGGGLPALGYLDRTGTALNPVLAEIFATIRAGMRRLQEIAGRPIEFVMEPGRHLVADHGAIRAHVVRLSTRQQPDGERESWLYLSCGKFNGLYEVDQVRYRMVFPTHPSGRQVAAVIAGPTCDSDDVFGQEPEPALVPEAIVSGDPVWILSCGAYSTSYTTRFNGFDPLPVNVLPVGIHA</sequence>
<reference evidence="13 14" key="1">
    <citation type="submission" date="2019-03" db="EMBL/GenBank/DDBJ databases">
        <title>Draft genome sequences of novel Actinobacteria.</title>
        <authorList>
            <person name="Sahin N."/>
            <person name="Ay H."/>
            <person name="Saygin H."/>
        </authorList>
    </citation>
    <scope>NUCLEOTIDE SEQUENCE [LARGE SCALE GENOMIC DNA]</scope>
    <source>
        <strain evidence="13 14">JCM 13523</strain>
    </source>
</reference>
<evidence type="ECO:0000313" key="13">
    <source>
        <dbReference type="EMBL" id="TDD59982.1"/>
    </source>
</evidence>
<keyword evidence="3" id="KW-0210">Decarboxylase</keyword>
<dbReference type="InterPro" id="IPR000183">
    <property type="entry name" value="Orn/DAP/Arg_de-COase"/>
</dbReference>
<dbReference type="SUPFAM" id="SSF50621">
    <property type="entry name" value="Alanine racemase C-terminal domain-like"/>
    <property type="match status" value="1"/>
</dbReference>
<dbReference type="InterPro" id="IPR022644">
    <property type="entry name" value="De-COase2_N"/>
</dbReference>
<organism evidence="13 14">
    <name type="scientific">Kribbella antibiotica</name>
    <dbReference type="NCBI Taxonomy" id="190195"/>
    <lineage>
        <taxon>Bacteria</taxon>
        <taxon>Bacillati</taxon>
        <taxon>Actinomycetota</taxon>
        <taxon>Actinomycetes</taxon>
        <taxon>Propionibacteriales</taxon>
        <taxon>Kribbellaceae</taxon>
        <taxon>Kribbella</taxon>
    </lineage>
</organism>
<evidence type="ECO:0000256" key="8">
    <source>
        <dbReference type="ARBA" id="ARBA00049127"/>
    </source>
</evidence>
<dbReference type="CDD" id="cd00622">
    <property type="entry name" value="PLPDE_III_ODC"/>
    <property type="match status" value="1"/>
</dbReference>
<evidence type="ECO:0000256" key="2">
    <source>
        <dbReference type="ARBA" id="ARBA00008872"/>
    </source>
</evidence>
<dbReference type="InterPro" id="IPR002433">
    <property type="entry name" value="Orn_de-COase"/>
</dbReference>
<dbReference type="EMBL" id="SMKX01000029">
    <property type="protein sequence ID" value="TDD59982.1"/>
    <property type="molecule type" value="Genomic_DNA"/>
</dbReference>
<evidence type="ECO:0000256" key="9">
    <source>
        <dbReference type="PIRSR" id="PIRSR600183-50"/>
    </source>
</evidence>
<dbReference type="Gene3D" id="3.20.20.10">
    <property type="entry name" value="Alanine racemase"/>
    <property type="match status" value="1"/>
</dbReference>
<keyword evidence="5" id="KW-0456">Lyase</keyword>
<gene>
    <name evidence="13" type="ORF">E1263_12850</name>
</gene>
<dbReference type="GO" id="GO:0005737">
    <property type="term" value="C:cytoplasm"/>
    <property type="evidence" value="ECO:0007669"/>
    <property type="project" value="TreeGrafter"/>
</dbReference>
<dbReference type="SUPFAM" id="SSF51419">
    <property type="entry name" value="PLP-binding barrel"/>
    <property type="match status" value="1"/>
</dbReference>
<dbReference type="PRINTS" id="PR01179">
    <property type="entry name" value="ODADCRBXLASE"/>
</dbReference>
<evidence type="ECO:0000259" key="12">
    <source>
        <dbReference type="Pfam" id="PF02784"/>
    </source>
</evidence>
<evidence type="ECO:0000259" key="11">
    <source>
        <dbReference type="Pfam" id="PF00278"/>
    </source>
</evidence>
<feature type="domain" description="Orn/DAP/Arg decarboxylase 2 N-terminal" evidence="12">
    <location>
        <begin position="28"/>
        <end position="270"/>
    </location>
</feature>
<dbReference type="PROSITE" id="PS00878">
    <property type="entry name" value="ODR_DC_2_1"/>
    <property type="match status" value="1"/>
</dbReference>
<dbReference type="InterPro" id="IPR022653">
    <property type="entry name" value="De-COase2_pyr-phos_BS"/>
</dbReference>
<evidence type="ECO:0000256" key="1">
    <source>
        <dbReference type="ARBA" id="ARBA00001933"/>
    </source>
</evidence>
<dbReference type="EC" id="4.1.1.17" evidence="7"/>
<evidence type="ECO:0000256" key="7">
    <source>
        <dbReference type="ARBA" id="ARBA00034138"/>
    </source>
</evidence>
<keyword evidence="4 9" id="KW-0663">Pyridoxal phosphate</keyword>
<dbReference type="AlphaFoldDB" id="A0A4R4ZSJ8"/>
<dbReference type="Gene3D" id="2.40.37.10">
    <property type="entry name" value="Lyase, Ornithine Decarboxylase, Chain A, domain 1"/>
    <property type="match status" value="1"/>
</dbReference>
<dbReference type="Pfam" id="PF02784">
    <property type="entry name" value="Orn_Arg_deC_N"/>
    <property type="match status" value="1"/>
</dbReference>
<keyword evidence="14" id="KW-1185">Reference proteome</keyword>
<comment type="similarity">
    <text evidence="2 10">Belongs to the Orn/Lys/Arg decarboxylase class-II family.</text>
</comment>
<dbReference type="PANTHER" id="PTHR11482:SF6">
    <property type="entry name" value="ORNITHINE DECARBOXYLASE 1-RELATED"/>
    <property type="match status" value="1"/>
</dbReference>
<feature type="modified residue" description="N6-(pyridoxal phosphate)lysine" evidence="9">
    <location>
        <position position="50"/>
    </location>
</feature>
<dbReference type="InterPro" id="IPR009006">
    <property type="entry name" value="Ala_racemase/Decarboxylase_C"/>
</dbReference>
<comment type="cofactor">
    <cofactor evidence="1 9">
        <name>pyridoxal 5'-phosphate</name>
        <dbReference type="ChEBI" id="CHEBI:597326"/>
    </cofactor>
</comment>
<accession>A0A4R4ZSJ8</accession>
<comment type="caution">
    <text evidence="13">The sequence shown here is derived from an EMBL/GenBank/DDBJ whole genome shotgun (WGS) entry which is preliminary data.</text>
</comment>
<dbReference type="InterPro" id="IPR029066">
    <property type="entry name" value="PLP-binding_barrel"/>
</dbReference>
<feature type="domain" description="Orn/DAP/Arg decarboxylase 2 C-terminal" evidence="11">
    <location>
        <begin position="277"/>
        <end position="367"/>
    </location>
</feature>
<dbReference type="PRINTS" id="PR01182">
    <property type="entry name" value="ORNDCRBXLASE"/>
</dbReference>
<name>A0A4R4ZSJ8_9ACTN</name>
<comment type="catalytic activity">
    <reaction evidence="8">
        <text>L-ornithine + H(+) = putrescine + CO2</text>
        <dbReference type="Rhea" id="RHEA:22964"/>
        <dbReference type="ChEBI" id="CHEBI:15378"/>
        <dbReference type="ChEBI" id="CHEBI:16526"/>
        <dbReference type="ChEBI" id="CHEBI:46911"/>
        <dbReference type="ChEBI" id="CHEBI:326268"/>
        <dbReference type="EC" id="4.1.1.17"/>
    </reaction>
</comment>
<evidence type="ECO:0000256" key="10">
    <source>
        <dbReference type="RuleBase" id="RU003737"/>
    </source>
</evidence>
<proteinExistence type="inferred from homology"/>
<evidence type="ECO:0000256" key="3">
    <source>
        <dbReference type="ARBA" id="ARBA00022793"/>
    </source>
</evidence>
<dbReference type="FunFam" id="3.20.20.10:FF:000008">
    <property type="entry name" value="Ornithine decarboxylase"/>
    <property type="match status" value="1"/>
</dbReference>
<evidence type="ECO:0000313" key="14">
    <source>
        <dbReference type="Proteomes" id="UP000295124"/>
    </source>
</evidence>
<dbReference type="PANTHER" id="PTHR11482">
    <property type="entry name" value="ARGININE/DIAMINOPIMELATE/ORNITHINE DECARBOXYLASE"/>
    <property type="match status" value="1"/>
</dbReference>
<dbReference type="InterPro" id="IPR022643">
    <property type="entry name" value="De-COase2_C"/>
</dbReference>